<evidence type="ECO:0000259" key="3">
    <source>
        <dbReference type="Pfam" id="PF12729"/>
    </source>
</evidence>
<evidence type="ECO:0000256" key="2">
    <source>
        <dbReference type="SAM" id="Phobius"/>
    </source>
</evidence>
<feature type="domain" description="Chemotaxis methyl-accepting receptor HlyB-like 4HB MCP" evidence="3">
    <location>
        <begin position="7"/>
        <end position="190"/>
    </location>
</feature>
<accession>A0A939MA25</accession>
<reference evidence="4" key="1">
    <citation type="submission" date="2021-03" db="EMBL/GenBank/DDBJ databases">
        <title>Whole Genome Sequence of Bradyrhizobium sp. Strain 144S4.</title>
        <authorList>
            <person name="Bromfield E.S.P."/>
            <person name="Cloutier S."/>
        </authorList>
    </citation>
    <scope>NUCLEOTIDE SEQUENCE [LARGE SCALE GENOMIC DNA]</scope>
    <source>
        <strain evidence="4">144S4</strain>
    </source>
</reference>
<organism evidence="4">
    <name type="scientific">Bradyrhizobium barranii subsp. barranii</name>
    <dbReference type="NCBI Taxonomy" id="2823807"/>
    <lineage>
        <taxon>Bacteria</taxon>
        <taxon>Pseudomonadati</taxon>
        <taxon>Pseudomonadota</taxon>
        <taxon>Alphaproteobacteria</taxon>
        <taxon>Hyphomicrobiales</taxon>
        <taxon>Nitrobacteraceae</taxon>
        <taxon>Bradyrhizobium</taxon>
        <taxon>Bradyrhizobium barranii</taxon>
    </lineage>
</organism>
<keyword evidence="2" id="KW-0812">Transmembrane</keyword>
<comment type="caution">
    <text evidence="4">The sequence shown here is derived from an EMBL/GenBank/DDBJ whole genome shotgun (WGS) entry which is preliminary data.</text>
</comment>
<keyword evidence="2" id="KW-0472">Membrane</keyword>
<dbReference type="AlphaFoldDB" id="A0A939MA25"/>
<proteinExistence type="predicted"/>
<feature type="coiled-coil region" evidence="1">
    <location>
        <begin position="161"/>
        <end position="189"/>
    </location>
</feature>
<dbReference type="InterPro" id="IPR024478">
    <property type="entry name" value="HlyB_4HB_MCP"/>
</dbReference>
<evidence type="ECO:0000313" key="4">
    <source>
        <dbReference type="EMBL" id="MBO1862397.1"/>
    </source>
</evidence>
<keyword evidence="1" id="KW-0175">Coiled coil</keyword>
<keyword evidence="2" id="KW-1133">Transmembrane helix</keyword>
<sequence>MHFLGRFRILSKILGIVLLLCGIGAAIAWIGVSALSDLSEKADVMSTAAKRALLAARANQNVIALNRAEFRSALDPRDDNRLAARDVINAQLKQYQERFDEVSQTPDEKAKTLLPGVREAFSAYKSQMDTTLAAVDAEKSAKLSDSADKLRDIAMKSRTAAENLQGKIRELADRLNTRVEEKSKEAREQYESTSRFLIILAGLGVIIGGALGFIIGQYGNRSA</sequence>
<feature type="transmembrane region" description="Helical" evidence="2">
    <location>
        <begin position="13"/>
        <end position="35"/>
    </location>
</feature>
<evidence type="ECO:0000256" key="1">
    <source>
        <dbReference type="SAM" id="Coils"/>
    </source>
</evidence>
<name>A0A939MA25_9BRAD</name>
<protein>
    <submittedName>
        <fullName evidence="4">MCP four helix bundle domain-containing protein</fullName>
    </submittedName>
</protein>
<gene>
    <name evidence="4" type="ORF">J4G43_16165</name>
</gene>
<feature type="transmembrane region" description="Helical" evidence="2">
    <location>
        <begin position="196"/>
        <end position="218"/>
    </location>
</feature>
<dbReference type="Pfam" id="PF12729">
    <property type="entry name" value="4HB_MCP_1"/>
    <property type="match status" value="1"/>
</dbReference>
<dbReference type="EMBL" id="JAGEMI010000001">
    <property type="protein sequence ID" value="MBO1862397.1"/>
    <property type="molecule type" value="Genomic_DNA"/>
</dbReference>